<dbReference type="GO" id="GO:0006974">
    <property type="term" value="P:DNA damage response"/>
    <property type="evidence" value="ECO:0007669"/>
    <property type="project" value="InterPro"/>
</dbReference>
<dbReference type="OrthoDB" id="1745125at2759"/>
<dbReference type="EMBL" id="DF974211">
    <property type="protein sequence ID" value="GAU46423.1"/>
    <property type="molecule type" value="Genomic_DNA"/>
</dbReference>
<evidence type="ECO:0000256" key="1">
    <source>
        <dbReference type="SAM" id="Phobius"/>
    </source>
</evidence>
<keyword evidence="1" id="KW-1133">Transmembrane helix</keyword>
<proteinExistence type="predicted"/>
<keyword evidence="3" id="KW-1185">Reference proteome</keyword>
<feature type="transmembrane region" description="Helical" evidence="1">
    <location>
        <begin position="42"/>
        <end position="61"/>
    </location>
</feature>
<organism evidence="2 3">
    <name type="scientific">Trifolium subterraneum</name>
    <name type="common">Subterranean clover</name>
    <dbReference type="NCBI Taxonomy" id="3900"/>
    <lineage>
        <taxon>Eukaryota</taxon>
        <taxon>Viridiplantae</taxon>
        <taxon>Streptophyta</taxon>
        <taxon>Embryophyta</taxon>
        <taxon>Tracheophyta</taxon>
        <taxon>Spermatophyta</taxon>
        <taxon>Magnoliopsida</taxon>
        <taxon>eudicotyledons</taxon>
        <taxon>Gunneridae</taxon>
        <taxon>Pentapetalae</taxon>
        <taxon>rosids</taxon>
        <taxon>fabids</taxon>
        <taxon>Fabales</taxon>
        <taxon>Fabaceae</taxon>
        <taxon>Papilionoideae</taxon>
        <taxon>50 kb inversion clade</taxon>
        <taxon>NPAAA clade</taxon>
        <taxon>Hologalegina</taxon>
        <taxon>IRL clade</taxon>
        <taxon>Trifolieae</taxon>
        <taxon>Trifolium</taxon>
    </lineage>
</organism>
<reference evidence="3" key="1">
    <citation type="journal article" date="2017" name="Front. Plant Sci.">
        <title>Climate Clever Clovers: New Paradigm to Reduce the Environmental Footprint of Ruminants by Breeding Low Methanogenic Forages Utilizing Haplotype Variation.</title>
        <authorList>
            <person name="Kaur P."/>
            <person name="Appels R."/>
            <person name="Bayer P.E."/>
            <person name="Keeble-Gagnere G."/>
            <person name="Wang J."/>
            <person name="Hirakawa H."/>
            <person name="Shirasawa K."/>
            <person name="Vercoe P."/>
            <person name="Stefanova K."/>
            <person name="Durmic Z."/>
            <person name="Nichols P."/>
            <person name="Revell C."/>
            <person name="Isobe S.N."/>
            <person name="Edwards D."/>
            <person name="Erskine W."/>
        </authorList>
    </citation>
    <scope>NUCLEOTIDE SEQUENCE [LARGE SCALE GENOMIC DNA]</scope>
    <source>
        <strain evidence="3">cv. Daliak</strain>
    </source>
</reference>
<sequence length="160" mass="18757">AVFMICVVSAVDPCQRELVCAVLDNLSKELQYMTRMKYLEELLGSLLFCWVTCGVSLVALVERLFVWMRVCDCGWKERNVVPTKWTEVGKREMSFYHQRVKYTPWWLGHEVLCYLVLDEGDGRCVADLVKEGCQSGWRSCEGGFRGRRMLLEKRRRDRVF</sequence>
<evidence type="ECO:0000313" key="2">
    <source>
        <dbReference type="EMBL" id="GAU46423.1"/>
    </source>
</evidence>
<keyword evidence="1" id="KW-0472">Membrane</keyword>
<accession>A0A2Z6NVW8</accession>
<dbReference type="PANTHER" id="PTHR37079:SF4">
    <property type="entry name" value="SERINE_THREONINE-PROTEIN KINASE ATM"/>
    <property type="match status" value="1"/>
</dbReference>
<dbReference type="AlphaFoldDB" id="A0A2Z6NVW8"/>
<protein>
    <submittedName>
        <fullName evidence="2">Uncharacterized protein</fullName>
    </submittedName>
</protein>
<dbReference type="Proteomes" id="UP000242715">
    <property type="component" value="Unassembled WGS sequence"/>
</dbReference>
<feature type="non-terminal residue" evidence="2">
    <location>
        <position position="1"/>
    </location>
</feature>
<name>A0A2Z6NVW8_TRISU</name>
<gene>
    <name evidence="2" type="ORF">TSUD_134530</name>
</gene>
<dbReference type="InterPro" id="IPR038980">
    <property type="entry name" value="ATM_plant"/>
</dbReference>
<evidence type="ECO:0000313" key="3">
    <source>
        <dbReference type="Proteomes" id="UP000242715"/>
    </source>
</evidence>
<keyword evidence="1" id="KW-0812">Transmembrane</keyword>
<dbReference type="GO" id="GO:0004674">
    <property type="term" value="F:protein serine/threonine kinase activity"/>
    <property type="evidence" value="ECO:0007669"/>
    <property type="project" value="InterPro"/>
</dbReference>
<dbReference type="PANTHER" id="PTHR37079">
    <property type="entry name" value="SERINE/THREONINE-PROTEIN KINASE ATM"/>
    <property type="match status" value="1"/>
</dbReference>